<evidence type="ECO:0000256" key="7">
    <source>
        <dbReference type="ARBA" id="ARBA00023277"/>
    </source>
</evidence>
<dbReference type="GO" id="GO:0005975">
    <property type="term" value="P:carbohydrate metabolic process"/>
    <property type="evidence" value="ECO:0007669"/>
    <property type="project" value="InterPro"/>
</dbReference>
<proteinExistence type="inferred from homology"/>
<evidence type="ECO:0000256" key="3">
    <source>
        <dbReference type="ARBA" id="ARBA00012560"/>
    </source>
</evidence>
<evidence type="ECO:0000256" key="6">
    <source>
        <dbReference type="ARBA" id="ARBA00022679"/>
    </source>
</evidence>
<dbReference type="GO" id="GO:0004134">
    <property type="term" value="F:4-alpha-glucanotransferase activity"/>
    <property type="evidence" value="ECO:0007669"/>
    <property type="project" value="UniProtKB-EC"/>
</dbReference>
<dbReference type="PANTHER" id="PTHR32438">
    <property type="entry name" value="4-ALPHA-GLUCANOTRANSFERASE DPE1, CHLOROPLASTIC/AMYLOPLASTIC"/>
    <property type="match status" value="1"/>
</dbReference>
<dbReference type="EMBL" id="CADCUQ010000110">
    <property type="protein sequence ID" value="CAA9377739.1"/>
    <property type="molecule type" value="Genomic_DNA"/>
</dbReference>
<dbReference type="AlphaFoldDB" id="A0A6J4N6T4"/>
<organism evidence="10">
    <name type="scientific">uncultured Phycisphaerae bacterium</name>
    <dbReference type="NCBI Taxonomy" id="904963"/>
    <lineage>
        <taxon>Bacteria</taxon>
        <taxon>Pseudomonadati</taxon>
        <taxon>Planctomycetota</taxon>
        <taxon>Phycisphaerae</taxon>
        <taxon>environmental samples</taxon>
    </lineage>
</organism>
<dbReference type="InterPro" id="IPR003385">
    <property type="entry name" value="Glyco_hydro_77"/>
</dbReference>
<keyword evidence="7" id="KW-0119">Carbohydrate metabolism</keyword>
<reference evidence="10" key="1">
    <citation type="submission" date="2020-02" db="EMBL/GenBank/DDBJ databases">
        <authorList>
            <person name="Meier V. D."/>
        </authorList>
    </citation>
    <scope>NUCLEOTIDE SEQUENCE</scope>
    <source>
        <strain evidence="10">AVDCRST_MAG64</strain>
    </source>
</reference>
<keyword evidence="6 10" id="KW-0808">Transferase</keyword>
<evidence type="ECO:0000256" key="8">
    <source>
        <dbReference type="ARBA" id="ARBA00031423"/>
    </source>
</evidence>
<comment type="similarity">
    <text evidence="2">Belongs to the disproportionating enzyme family.</text>
</comment>
<dbReference type="SUPFAM" id="SSF51445">
    <property type="entry name" value="(Trans)glycosidases"/>
    <property type="match status" value="1"/>
</dbReference>
<evidence type="ECO:0000256" key="5">
    <source>
        <dbReference type="ARBA" id="ARBA00022676"/>
    </source>
</evidence>
<sequence>MPRKQRQTPQFTFDRRSSGLILHPTSLPGPFGSGDLGREAYAFADFLAAAGQRWWQMLPVGPPGEGNSPYSAP</sequence>
<gene>
    <name evidence="10" type="ORF">AVDCRST_MAG64-403</name>
</gene>
<dbReference type="PANTHER" id="PTHR32438:SF5">
    <property type="entry name" value="4-ALPHA-GLUCANOTRANSFERASE DPE1, CHLOROPLASTIC_AMYLOPLASTIC"/>
    <property type="match status" value="1"/>
</dbReference>
<dbReference type="Pfam" id="PF02446">
    <property type="entry name" value="Glyco_hydro_77"/>
    <property type="match status" value="1"/>
</dbReference>
<evidence type="ECO:0000256" key="2">
    <source>
        <dbReference type="ARBA" id="ARBA00005684"/>
    </source>
</evidence>
<accession>A0A6J4N6T4</accession>
<keyword evidence="5 10" id="KW-0328">Glycosyltransferase</keyword>
<dbReference type="Gene3D" id="3.20.20.80">
    <property type="entry name" value="Glycosidases"/>
    <property type="match status" value="1"/>
</dbReference>
<feature type="non-terminal residue" evidence="10">
    <location>
        <position position="73"/>
    </location>
</feature>
<evidence type="ECO:0000256" key="9">
    <source>
        <dbReference type="ARBA" id="ARBA00031501"/>
    </source>
</evidence>
<protein>
    <recommendedName>
        <fullName evidence="4">4-alpha-glucanotransferase</fullName>
        <ecNumber evidence="3">2.4.1.25</ecNumber>
    </recommendedName>
    <alternativeName>
        <fullName evidence="8">Amylomaltase</fullName>
    </alternativeName>
    <alternativeName>
        <fullName evidence="9">Disproportionating enzyme</fullName>
    </alternativeName>
</protein>
<evidence type="ECO:0000256" key="4">
    <source>
        <dbReference type="ARBA" id="ARBA00020295"/>
    </source>
</evidence>
<evidence type="ECO:0000313" key="10">
    <source>
        <dbReference type="EMBL" id="CAA9377739.1"/>
    </source>
</evidence>
<evidence type="ECO:0000256" key="1">
    <source>
        <dbReference type="ARBA" id="ARBA00000439"/>
    </source>
</evidence>
<dbReference type="EC" id="2.4.1.25" evidence="3"/>
<comment type="catalytic activity">
    <reaction evidence="1">
        <text>Transfers a segment of a (1-&gt;4)-alpha-D-glucan to a new position in an acceptor, which may be glucose or a (1-&gt;4)-alpha-D-glucan.</text>
        <dbReference type="EC" id="2.4.1.25"/>
    </reaction>
</comment>
<name>A0A6J4N6T4_9BACT</name>
<dbReference type="InterPro" id="IPR017853">
    <property type="entry name" value="GH"/>
</dbReference>